<comment type="caution">
    <text evidence="2">The sequence shown here is derived from an EMBL/GenBank/DDBJ whole genome shotgun (WGS) entry which is preliminary data.</text>
</comment>
<evidence type="ECO:0000256" key="1">
    <source>
        <dbReference type="SAM" id="MobiDB-lite"/>
    </source>
</evidence>
<organism evidence="2 3">
    <name type="scientific">Tritrichomonas musculus</name>
    <dbReference type="NCBI Taxonomy" id="1915356"/>
    <lineage>
        <taxon>Eukaryota</taxon>
        <taxon>Metamonada</taxon>
        <taxon>Parabasalia</taxon>
        <taxon>Tritrichomonadida</taxon>
        <taxon>Tritrichomonadidae</taxon>
        <taxon>Tritrichomonas</taxon>
    </lineage>
</organism>
<evidence type="ECO:0008006" key="4">
    <source>
        <dbReference type="Google" id="ProtNLM"/>
    </source>
</evidence>
<accession>A0ABR2K3N0</accession>
<evidence type="ECO:0000313" key="3">
    <source>
        <dbReference type="Proteomes" id="UP001470230"/>
    </source>
</evidence>
<evidence type="ECO:0000313" key="2">
    <source>
        <dbReference type="EMBL" id="KAK8885654.1"/>
    </source>
</evidence>
<proteinExistence type="predicted"/>
<dbReference type="Proteomes" id="UP001470230">
    <property type="component" value="Unassembled WGS sequence"/>
</dbReference>
<feature type="compositionally biased region" description="Polar residues" evidence="1">
    <location>
        <begin position="162"/>
        <end position="172"/>
    </location>
</feature>
<feature type="region of interest" description="Disordered" evidence="1">
    <location>
        <begin position="137"/>
        <end position="174"/>
    </location>
</feature>
<protein>
    <recommendedName>
        <fullName evidence="4">Inner centromere protein ARK-binding domain-containing protein</fullName>
    </recommendedName>
</protein>
<sequence>MESLFEQDQVIFLTYEQESNWKKKWLEIKIRIHQNKIRDLDYNLANENKKNDEDTKQFECCSRARPPPSYIPQYISLDPVYQKFTNPSSLINSSHAPITPIWKSDDEQESNILISNQNDSDSYFQEDDNQTNYDFLKPHKADDFSDELNNSSTSSPEKDRNTNVANPINDLNSIPKYVPQKRSIHTLIPTPQWTPCNHFTHLDDDDSKTKREISSLESNRKKSHIEIEIIQRRIQKHQLNLSIEDAISHNFNDLKILPTNKEIKLERKYKSHACRKQIPPNWEQRSYDEPSDILNEKEIDLWKKLTKNELSKELINNDALTRGLCLRQIHIRPPDELFDDQNPINDN</sequence>
<keyword evidence="3" id="KW-1185">Reference proteome</keyword>
<gene>
    <name evidence="2" type="ORF">M9Y10_041106</name>
</gene>
<name>A0ABR2K3N0_9EUKA</name>
<reference evidence="2 3" key="1">
    <citation type="submission" date="2024-04" db="EMBL/GenBank/DDBJ databases">
        <title>Tritrichomonas musculus Genome.</title>
        <authorList>
            <person name="Alves-Ferreira E."/>
            <person name="Grigg M."/>
            <person name="Lorenzi H."/>
            <person name="Galac M."/>
        </authorList>
    </citation>
    <scope>NUCLEOTIDE SEQUENCE [LARGE SCALE GENOMIC DNA]</scope>
    <source>
        <strain evidence="2 3">EAF2021</strain>
    </source>
</reference>
<dbReference type="EMBL" id="JAPFFF010000007">
    <property type="protein sequence ID" value="KAK8885654.1"/>
    <property type="molecule type" value="Genomic_DNA"/>
</dbReference>